<evidence type="ECO:0000313" key="9">
    <source>
        <dbReference type="Proteomes" id="UP000177777"/>
    </source>
</evidence>
<protein>
    <recommendedName>
        <fullName evidence="7">Thioredoxin domain-containing protein</fullName>
    </recommendedName>
</protein>
<dbReference type="CDD" id="cd02972">
    <property type="entry name" value="DsbA_family"/>
    <property type="match status" value="1"/>
</dbReference>
<keyword evidence="6" id="KW-0472">Membrane</keyword>
<dbReference type="Gene3D" id="3.40.30.10">
    <property type="entry name" value="Glutaredoxin"/>
    <property type="match status" value="1"/>
</dbReference>
<dbReference type="PROSITE" id="PS51352">
    <property type="entry name" value="THIOREDOXIN_2"/>
    <property type="match status" value="1"/>
</dbReference>
<dbReference type="PANTHER" id="PTHR13887:SF14">
    <property type="entry name" value="DISULFIDE BOND FORMATION PROTEIN D"/>
    <property type="match status" value="1"/>
</dbReference>
<evidence type="ECO:0000256" key="2">
    <source>
        <dbReference type="ARBA" id="ARBA00022729"/>
    </source>
</evidence>
<dbReference type="GO" id="GO:0016491">
    <property type="term" value="F:oxidoreductase activity"/>
    <property type="evidence" value="ECO:0007669"/>
    <property type="project" value="UniProtKB-KW"/>
</dbReference>
<keyword evidence="6" id="KW-1133">Transmembrane helix</keyword>
<evidence type="ECO:0000256" key="1">
    <source>
        <dbReference type="ARBA" id="ARBA00005791"/>
    </source>
</evidence>
<dbReference type="SUPFAM" id="SSF52833">
    <property type="entry name" value="Thioredoxin-like"/>
    <property type="match status" value="1"/>
</dbReference>
<keyword evidence="2" id="KW-0732">Signal</keyword>
<name>A0A1F6W7A6_9BACT</name>
<evidence type="ECO:0000313" key="8">
    <source>
        <dbReference type="EMBL" id="OGI77827.1"/>
    </source>
</evidence>
<keyword evidence="6" id="KW-0812">Transmembrane</keyword>
<dbReference type="Proteomes" id="UP000177777">
    <property type="component" value="Unassembled WGS sequence"/>
</dbReference>
<feature type="transmembrane region" description="Helical" evidence="6">
    <location>
        <begin position="6"/>
        <end position="24"/>
    </location>
</feature>
<proteinExistence type="inferred from homology"/>
<reference evidence="8 9" key="1">
    <citation type="journal article" date="2016" name="Nat. Commun.">
        <title>Thousands of microbial genomes shed light on interconnected biogeochemical processes in an aquifer system.</title>
        <authorList>
            <person name="Anantharaman K."/>
            <person name="Brown C.T."/>
            <person name="Hug L.A."/>
            <person name="Sharon I."/>
            <person name="Castelle C.J."/>
            <person name="Probst A.J."/>
            <person name="Thomas B.C."/>
            <person name="Singh A."/>
            <person name="Wilkins M.J."/>
            <person name="Karaoz U."/>
            <person name="Brodie E.L."/>
            <person name="Williams K.H."/>
            <person name="Hubbard S.S."/>
            <person name="Banfield J.F."/>
        </authorList>
    </citation>
    <scope>NUCLEOTIDE SEQUENCE [LARGE SCALE GENOMIC DNA]</scope>
</reference>
<dbReference type="STRING" id="1801754.A3D42_01275"/>
<evidence type="ECO:0000256" key="3">
    <source>
        <dbReference type="ARBA" id="ARBA00023002"/>
    </source>
</evidence>
<comment type="caution">
    <text evidence="8">The sequence shown here is derived from an EMBL/GenBank/DDBJ whole genome shotgun (WGS) entry which is preliminary data.</text>
</comment>
<evidence type="ECO:0000256" key="5">
    <source>
        <dbReference type="ARBA" id="ARBA00023284"/>
    </source>
</evidence>
<keyword evidence="4" id="KW-1015">Disulfide bond</keyword>
<dbReference type="Pfam" id="PF13462">
    <property type="entry name" value="Thioredoxin_4"/>
    <property type="match status" value="1"/>
</dbReference>
<keyword evidence="5" id="KW-0676">Redox-active center</keyword>
<feature type="domain" description="Thioredoxin" evidence="7">
    <location>
        <begin position="30"/>
        <end position="229"/>
    </location>
</feature>
<evidence type="ECO:0000259" key="7">
    <source>
        <dbReference type="PROSITE" id="PS51352"/>
    </source>
</evidence>
<dbReference type="InterPro" id="IPR036249">
    <property type="entry name" value="Thioredoxin-like_sf"/>
</dbReference>
<gene>
    <name evidence="8" type="ORF">A3D42_01275</name>
</gene>
<dbReference type="AlphaFoldDB" id="A0A1F6W7A6"/>
<evidence type="ECO:0000256" key="6">
    <source>
        <dbReference type="SAM" id="Phobius"/>
    </source>
</evidence>
<dbReference type="InterPro" id="IPR013766">
    <property type="entry name" value="Thioredoxin_domain"/>
</dbReference>
<accession>A0A1F6W7A6</accession>
<dbReference type="PANTHER" id="PTHR13887">
    <property type="entry name" value="GLUTATHIONE S-TRANSFERASE KAPPA"/>
    <property type="match status" value="1"/>
</dbReference>
<organism evidence="8 9">
    <name type="scientific">Candidatus Nomurabacteria bacterium RIFCSPHIGHO2_02_FULL_41_18</name>
    <dbReference type="NCBI Taxonomy" id="1801754"/>
    <lineage>
        <taxon>Bacteria</taxon>
        <taxon>Candidatus Nomuraibacteriota</taxon>
    </lineage>
</organism>
<keyword evidence="3" id="KW-0560">Oxidoreductase</keyword>
<sequence length="229" mass="25230">MQNNKQMAGAIILAGVIIAGAILLKGNTIRPPGGQAENFGNSGNPPEINIRAVSEKDHIWGDKNAKVVVVEYSDTECPFCKIFHATMHRIVEENKGKVAWVYRHYPIPELHSKAPRQAEATECAYEQGGNDAFWKYIDRIFVITPSNNGLPDEELTNIAEYLGFNTSSFYTCLESGKYKNKVESDIADGKQAKVNGTPSSYILVNGKVVDLIPGAQPYETVIEKLNAIK</sequence>
<dbReference type="EMBL" id="MFUE01000009">
    <property type="protein sequence ID" value="OGI77827.1"/>
    <property type="molecule type" value="Genomic_DNA"/>
</dbReference>
<dbReference type="InterPro" id="IPR012336">
    <property type="entry name" value="Thioredoxin-like_fold"/>
</dbReference>
<evidence type="ECO:0000256" key="4">
    <source>
        <dbReference type="ARBA" id="ARBA00023157"/>
    </source>
</evidence>
<comment type="similarity">
    <text evidence="1">Belongs to the thioredoxin family. DsbA subfamily.</text>
</comment>